<protein>
    <recommendedName>
        <fullName evidence="3">DUF3024 domain-containing protein</fullName>
    </recommendedName>
</protein>
<reference evidence="2" key="1">
    <citation type="journal article" date="2019" name="Int. J. Syst. Evol. Microbiol.">
        <title>The Global Catalogue of Microorganisms (GCM) 10K type strain sequencing project: providing services to taxonomists for standard genome sequencing and annotation.</title>
        <authorList>
            <consortium name="The Broad Institute Genomics Platform"/>
            <consortium name="The Broad Institute Genome Sequencing Center for Infectious Disease"/>
            <person name="Wu L."/>
            <person name="Ma J."/>
        </authorList>
    </citation>
    <scope>NUCLEOTIDE SEQUENCE [LARGE SCALE GENOMIC DNA]</scope>
    <source>
        <strain evidence="2">CGMCC 4.7677</strain>
    </source>
</reference>
<comment type="caution">
    <text evidence="1">The sequence shown here is derived from an EMBL/GenBank/DDBJ whole genome shotgun (WGS) entry which is preliminary data.</text>
</comment>
<gene>
    <name evidence="1" type="ORF">GCM10017786_48370</name>
</gene>
<organism evidence="1 2">
    <name type="scientific">Amycolatopsis deserti</name>
    <dbReference type="NCBI Taxonomy" id="185696"/>
    <lineage>
        <taxon>Bacteria</taxon>
        <taxon>Bacillati</taxon>
        <taxon>Actinomycetota</taxon>
        <taxon>Actinomycetes</taxon>
        <taxon>Pseudonocardiales</taxon>
        <taxon>Pseudonocardiaceae</taxon>
        <taxon>Amycolatopsis</taxon>
    </lineage>
</organism>
<name>A0ABQ3J9E8_9PSEU</name>
<evidence type="ECO:0008006" key="3">
    <source>
        <dbReference type="Google" id="ProtNLM"/>
    </source>
</evidence>
<dbReference type="EMBL" id="BNAU01000006">
    <property type="protein sequence ID" value="GHF09193.1"/>
    <property type="molecule type" value="Genomic_DNA"/>
</dbReference>
<dbReference type="Proteomes" id="UP000605897">
    <property type="component" value="Unassembled WGS sequence"/>
</dbReference>
<sequence length="117" mass="13691">MGMSPIPELQQRQIDRWCERRVPAGQRGEYTVMSRWRGRIVTLVERRADRAGDGPAERPFAQLRYGLDEMWSLYYLADAGRWRPYPRSVPEISPVPLLDDLDRGAETGYFFQWLSPC</sequence>
<accession>A0ABQ3J9E8</accession>
<evidence type="ECO:0000313" key="2">
    <source>
        <dbReference type="Proteomes" id="UP000605897"/>
    </source>
</evidence>
<evidence type="ECO:0000313" key="1">
    <source>
        <dbReference type="EMBL" id="GHF09193.1"/>
    </source>
</evidence>
<dbReference type="Pfam" id="PF11225">
    <property type="entry name" value="DUF3024"/>
    <property type="match status" value="1"/>
</dbReference>
<dbReference type="InterPro" id="IPR021388">
    <property type="entry name" value="DUF3024"/>
</dbReference>
<keyword evidence="2" id="KW-1185">Reference proteome</keyword>
<proteinExistence type="predicted"/>